<evidence type="ECO:0000259" key="3">
    <source>
        <dbReference type="SMART" id="SM00829"/>
    </source>
</evidence>
<dbReference type="InterPro" id="IPR013149">
    <property type="entry name" value="ADH-like_C"/>
</dbReference>
<dbReference type="Pfam" id="PF08240">
    <property type="entry name" value="ADH_N"/>
    <property type="match status" value="1"/>
</dbReference>
<evidence type="ECO:0000256" key="2">
    <source>
        <dbReference type="ARBA" id="ARBA00023002"/>
    </source>
</evidence>
<organism evidence="4">
    <name type="scientific">uncultured Alphaproteobacteria bacterium</name>
    <dbReference type="NCBI Taxonomy" id="91750"/>
    <lineage>
        <taxon>Bacteria</taxon>
        <taxon>Pseudomonadati</taxon>
        <taxon>Pseudomonadota</taxon>
        <taxon>Alphaproteobacteria</taxon>
        <taxon>environmental samples</taxon>
    </lineage>
</organism>
<dbReference type="CDD" id="cd05286">
    <property type="entry name" value="QOR2"/>
    <property type="match status" value="1"/>
</dbReference>
<dbReference type="GO" id="GO:0003960">
    <property type="term" value="F:quinone reductase (NADPH) activity"/>
    <property type="evidence" value="ECO:0007669"/>
    <property type="project" value="UniProtKB-EC"/>
</dbReference>
<dbReference type="SUPFAM" id="SSF51735">
    <property type="entry name" value="NAD(P)-binding Rossmann-fold domains"/>
    <property type="match status" value="1"/>
</dbReference>
<dbReference type="AlphaFoldDB" id="A0A212JCJ0"/>
<dbReference type="SMART" id="SM00829">
    <property type="entry name" value="PKS_ER"/>
    <property type="match status" value="1"/>
</dbReference>
<dbReference type="InterPro" id="IPR047618">
    <property type="entry name" value="QOR-like"/>
</dbReference>
<feature type="domain" description="Enoyl reductase (ER)" evidence="3">
    <location>
        <begin position="11"/>
        <end position="318"/>
    </location>
</feature>
<gene>
    <name evidence="4" type="primary">qor</name>
    <name evidence="4" type="ORF">KL86APRO_10850</name>
</gene>
<dbReference type="PROSITE" id="PS01162">
    <property type="entry name" value="QOR_ZETA_CRYSTAL"/>
    <property type="match status" value="1"/>
</dbReference>
<protein>
    <submittedName>
        <fullName evidence="4">Quinone oxidoreductase</fullName>
        <ecNumber evidence="4">1.6.5.5</ecNumber>
    </submittedName>
</protein>
<dbReference type="GO" id="GO:0005829">
    <property type="term" value="C:cytosol"/>
    <property type="evidence" value="ECO:0007669"/>
    <property type="project" value="TreeGrafter"/>
</dbReference>
<dbReference type="Gene3D" id="3.90.180.10">
    <property type="entry name" value="Medium-chain alcohol dehydrogenases, catalytic domain"/>
    <property type="match status" value="1"/>
</dbReference>
<sequence length="320" mass="32563">MDYAIRFAHPGDPAVMELATVALPPPGAGEVRVRQTEIGVNFVDIYVRSGLYPPAALPGGIGAEASGIVEATGEGVSGFAPGDRVAYAGGPHGSYASARNLPAARLAKLPDTVSTRVAAAALLRGMTAYMLLFRVFKASRGQSILIHAAAGGVGLFLTQWAKRLGLETIGTVGSAAKAETARAHGLDHAILHREADFAAEVRRHAPRGVDFVVDGIGGDGLLKSLSCLAPMGICATIGQAAGTPPPVPVSALAGIYLTRPSVLALANDPEAYPTAAAALFAEIAAGLKVEIGAEFPLAEAAQAHALLASGQSRGSILLKV</sequence>
<dbReference type="InterPro" id="IPR036291">
    <property type="entry name" value="NAD(P)-bd_dom_sf"/>
</dbReference>
<keyword evidence="2 4" id="KW-0560">Oxidoreductase</keyword>
<dbReference type="InterPro" id="IPR020843">
    <property type="entry name" value="ER"/>
</dbReference>
<dbReference type="GO" id="GO:0008270">
    <property type="term" value="F:zinc ion binding"/>
    <property type="evidence" value="ECO:0007669"/>
    <property type="project" value="InterPro"/>
</dbReference>
<dbReference type="SUPFAM" id="SSF50129">
    <property type="entry name" value="GroES-like"/>
    <property type="match status" value="1"/>
</dbReference>
<proteinExistence type="predicted"/>
<dbReference type="EC" id="1.6.5.5" evidence="4"/>
<dbReference type="EMBL" id="FLUO01000001">
    <property type="protein sequence ID" value="SBV97151.1"/>
    <property type="molecule type" value="Genomic_DNA"/>
</dbReference>
<dbReference type="Pfam" id="PF00107">
    <property type="entry name" value="ADH_zinc_N"/>
    <property type="match status" value="1"/>
</dbReference>
<reference evidence="4" key="1">
    <citation type="submission" date="2016-04" db="EMBL/GenBank/DDBJ databases">
        <authorList>
            <person name="Evans L.H."/>
            <person name="Alamgir A."/>
            <person name="Owens N."/>
            <person name="Weber N.D."/>
            <person name="Virtaneva K."/>
            <person name="Barbian K."/>
            <person name="Babar A."/>
            <person name="Rosenke K."/>
        </authorList>
    </citation>
    <scope>NUCLEOTIDE SEQUENCE</scope>
    <source>
        <strain evidence="4">86</strain>
    </source>
</reference>
<accession>A0A212JCJ0</accession>
<dbReference type="InterPro" id="IPR011032">
    <property type="entry name" value="GroES-like_sf"/>
</dbReference>
<dbReference type="PANTHER" id="PTHR48106:SF13">
    <property type="entry name" value="QUINONE OXIDOREDUCTASE-RELATED"/>
    <property type="match status" value="1"/>
</dbReference>
<dbReference type="GO" id="GO:0035925">
    <property type="term" value="F:mRNA 3'-UTR AU-rich region binding"/>
    <property type="evidence" value="ECO:0007669"/>
    <property type="project" value="TreeGrafter"/>
</dbReference>
<dbReference type="GO" id="GO:0070402">
    <property type="term" value="F:NADPH binding"/>
    <property type="evidence" value="ECO:0007669"/>
    <property type="project" value="TreeGrafter"/>
</dbReference>
<dbReference type="InterPro" id="IPR013154">
    <property type="entry name" value="ADH-like_N"/>
</dbReference>
<name>A0A212JCJ0_9PROT</name>
<evidence type="ECO:0000256" key="1">
    <source>
        <dbReference type="ARBA" id="ARBA00022857"/>
    </source>
</evidence>
<dbReference type="InterPro" id="IPR002364">
    <property type="entry name" value="Quin_OxRdtase/zeta-crystal_CS"/>
</dbReference>
<keyword evidence="1" id="KW-0521">NADP</keyword>
<dbReference type="Gene3D" id="3.40.50.720">
    <property type="entry name" value="NAD(P)-binding Rossmann-like Domain"/>
    <property type="match status" value="1"/>
</dbReference>
<evidence type="ECO:0000313" key="4">
    <source>
        <dbReference type="EMBL" id="SBV97151.1"/>
    </source>
</evidence>
<dbReference type="PANTHER" id="PTHR48106">
    <property type="entry name" value="QUINONE OXIDOREDUCTASE PIG3-RELATED"/>
    <property type="match status" value="1"/>
</dbReference>